<protein>
    <submittedName>
        <fullName evidence="4">Nitronate monooxygenase</fullName>
    </submittedName>
</protein>
<reference evidence="4" key="1">
    <citation type="submission" date="2020-07" db="EMBL/GenBank/DDBJ databases">
        <title>Huge and variable diversity of episymbiotic CPR bacteria and DPANN archaea in groundwater ecosystems.</title>
        <authorList>
            <person name="He C.Y."/>
            <person name="Keren R."/>
            <person name="Whittaker M."/>
            <person name="Farag I.F."/>
            <person name="Doudna J."/>
            <person name="Cate J.H.D."/>
            <person name="Banfield J.F."/>
        </authorList>
    </citation>
    <scope>NUCLEOTIDE SEQUENCE</scope>
    <source>
        <strain evidence="4">NC_groundwater_1482_Ag_S-0.65um_47_24</strain>
    </source>
</reference>
<dbReference type="InterPro" id="IPR013785">
    <property type="entry name" value="Aldolase_TIM"/>
</dbReference>
<evidence type="ECO:0000313" key="4">
    <source>
        <dbReference type="EMBL" id="MBI4594997.1"/>
    </source>
</evidence>
<dbReference type="AlphaFoldDB" id="A0A933GJH1"/>
<comment type="caution">
    <text evidence="4">The sequence shown here is derived from an EMBL/GenBank/DDBJ whole genome shotgun (WGS) entry which is preliminary data.</text>
</comment>
<dbReference type="PANTHER" id="PTHR32332:SF20">
    <property type="entry name" value="2-NITROPROPANE DIOXYGENASE-LIKE PROTEIN"/>
    <property type="match status" value="1"/>
</dbReference>
<organism evidence="4 5">
    <name type="scientific">Tectimicrobiota bacterium</name>
    <dbReference type="NCBI Taxonomy" id="2528274"/>
    <lineage>
        <taxon>Bacteria</taxon>
        <taxon>Pseudomonadati</taxon>
        <taxon>Nitrospinota/Tectimicrobiota group</taxon>
        <taxon>Candidatus Tectimicrobiota</taxon>
    </lineage>
</organism>
<dbReference type="CDD" id="cd04730">
    <property type="entry name" value="NPD_like"/>
    <property type="match status" value="1"/>
</dbReference>
<dbReference type="Pfam" id="PF03060">
    <property type="entry name" value="NMO"/>
    <property type="match status" value="2"/>
</dbReference>
<dbReference type="Proteomes" id="UP000772181">
    <property type="component" value="Unassembled WGS sequence"/>
</dbReference>
<dbReference type="Gene3D" id="3.20.20.70">
    <property type="entry name" value="Aldolase class I"/>
    <property type="match status" value="1"/>
</dbReference>
<keyword evidence="4" id="KW-0503">Monooxygenase</keyword>
<keyword evidence="2" id="KW-0288">FMN</keyword>
<proteinExistence type="predicted"/>
<sequence length="322" mass="34299">MFHTALCDILNIRYPIIQGGMAWASDYRLAAAVSNAGGLGLIAAGNIPTEDLRQEIHNARKLTDKPFGVNIVPIGGVTFEERIKLIVDEGVSIVATAFSDPTKPVISELHKHPITVISVVPTVRLAKRVEKEGADIIVASGCEAGGHVGRISSLPLVPQIVDAVKVPVVATGGIGDARGFLAALALGACGIQMGTRFMASKECIIHPEVKKKLLETTDEGTEVTGEVTGSPARCIKNELTRHWLEREKKDGHLAKDELQTLGLGKLRKGLLDGDITFGTIPAGQVCGLIREIKSVEEIITGIIQGAESILVNISKLRQQKGH</sequence>
<dbReference type="InterPro" id="IPR004136">
    <property type="entry name" value="NMO"/>
</dbReference>
<evidence type="ECO:0000256" key="2">
    <source>
        <dbReference type="ARBA" id="ARBA00022643"/>
    </source>
</evidence>
<keyword evidence="1" id="KW-0285">Flavoprotein</keyword>
<gene>
    <name evidence="4" type="ORF">HY730_01295</name>
</gene>
<dbReference type="SUPFAM" id="SSF51412">
    <property type="entry name" value="Inosine monophosphate dehydrogenase (IMPDH)"/>
    <property type="match status" value="1"/>
</dbReference>
<evidence type="ECO:0000256" key="3">
    <source>
        <dbReference type="ARBA" id="ARBA00023002"/>
    </source>
</evidence>
<evidence type="ECO:0000256" key="1">
    <source>
        <dbReference type="ARBA" id="ARBA00022630"/>
    </source>
</evidence>
<dbReference type="EMBL" id="JACQWF010000061">
    <property type="protein sequence ID" value="MBI4594997.1"/>
    <property type="molecule type" value="Genomic_DNA"/>
</dbReference>
<accession>A0A933GJH1</accession>
<evidence type="ECO:0000313" key="5">
    <source>
        <dbReference type="Proteomes" id="UP000772181"/>
    </source>
</evidence>
<dbReference type="GO" id="GO:0018580">
    <property type="term" value="F:nitronate monooxygenase activity"/>
    <property type="evidence" value="ECO:0007669"/>
    <property type="project" value="InterPro"/>
</dbReference>
<dbReference type="PANTHER" id="PTHR32332">
    <property type="entry name" value="2-NITROPROPANE DIOXYGENASE"/>
    <property type="match status" value="1"/>
</dbReference>
<name>A0A933GJH1_UNCTE</name>
<keyword evidence="3" id="KW-0560">Oxidoreductase</keyword>